<proteinExistence type="predicted"/>
<dbReference type="Pfam" id="PF24545">
    <property type="entry name" value="Ig_TPPC8_1st"/>
    <property type="match status" value="1"/>
</dbReference>
<evidence type="ECO:0000313" key="4">
    <source>
        <dbReference type="WBParaSite" id="maker-uti_cns_0000657-snap-gene-1.14-mRNA-1"/>
    </source>
</evidence>
<accession>A0A1I8G3P6</accession>
<dbReference type="GO" id="GO:1990072">
    <property type="term" value="C:TRAPPIII protein complex"/>
    <property type="evidence" value="ECO:0007669"/>
    <property type="project" value="TreeGrafter"/>
</dbReference>
<dbReference type="InterPro" id="IPR058541">
    <property type="entry name" value="Ig_TPPC8_1st"/>
</dbReference>
<protein>
    <submittedName>
        <fullName evidence="4">Trafficking protein particle complex subunit 8</fullName>
    </submittedName>
</protein>
<feature type="domain" description="TPPC8 second Ig-like" evidence="1">
    <location>
        <begin position="802"/>
        <end position="906"/>
    </location>
</feature>
<dbReference type="Pfam" id="PF12739">
    <property type="entry name" value="TRAPPC-Trs85"/>
    <property type="match status" value="1"/>
</dbReference>
<keyword evidence="3" id="KW-1185">Reference proteome</keyword>
<reference evidence="4" key="1">
    <citation type="submission" date="2016-11" db="UniProtKB">
        <authorList>
            <consortium name="WormBaseParasite"/>
        </authorList>
    </citation>
    <scope>IDENTIFICATION</scope>
</reference>
<organism evidence="3 4">
    <name type="scientific">Macrostomum lignano</name>
    <dbReference type="NCBI Taxonomy" id="282301"/>
    <lineage>
        <taxon>Eukaryota</taxon>
        <taxon>Metazoa</taxon>
        <taxon>Spiralia</taxon>
        <taxon>Lophotrochozoa</taxon>
        <taxon>Platyhelminthes</taxon>
        <taxon>Rhabditophora</taxon>
        <taxon>Macrostomorpha</taxon>
        <taxon>Macrostomida</taxon>
        <taxon>Macrostomidae</taxon>
        <taxon>Macrostomum</taxon>
    </lineage>
</organism>
<dbReference type="PANTHER" id="PTHR12975">
    <property type="entry name" value="TRANSPORT PROTEIN TRAPP"/>
    <property type="match status" value="1"/>
</dbReference>
<dbReference type="InterPro" id="IPR024420">
    <property type="entry name" value="TRAPP_III_complex_Trs85"/>
</dbReference>
<dbReference type="Proteomes" id="UP000095280">
    <property type="component" value="Unplaced"/>
</dbReference>
<name>A0A1I8G3P6_9PLAT</name>
<evidence type="ECO:0000259" key="1">
    <source>
        <dbReference type="Pfam" id="PF24544"/>
    </source>
</evidence>
<dbReference type="Pfam" id="PF24544">
    <property type="entry name" value="Ig_TPPC8_2nd"/>
    <property type="match status" value="1"/>
</dbReference>
<evidence type="ECO:0000313" key="3">
    <source>
        <dbReference type="Proteomes" id="UP000095280"/>
    </source>
</evidence>
<feature type="domain" description="TPPC8 first Ig-like" evidence="2">
    <location>
        <begin position="575"/>
        <end position="800"/>
    </location>
</feature>
<sequence length="911" mass="99270">MSLNLVDCNASPPQPAAVKKLLNDVVSASLNVEPLTTCISNGMYEITYQANTPWFDAYRDCLLANIPPSEHEFLGHCLGCVMAVSSSHPDPLDCFAKLTNQQLMLQQQVNRQPRWLCSQVLKYYVLIHDSLEGDQQRADSTLTAMRSTYGAAACHLLLINSRPAHLQSESSGGAPGGGVVGHGAWLSADDHNRLRVMILELVNRALMPWVEKTLKLLNEQIASRMRGKGFLGGAKKWFSVGGGGGSGGSGSGGGAGKSGGQHVGSAGASSVVYSSDAPELQLRRYADLAFLFQQYEVAHQAYQQLKKDFQADAAFLHYAGTMEMAALSAFMQEGTSQRNYPHPYMENAIATYLQNCKNQLLATRGTFLSAEALKTKKMYAEAAVQYIKMTTEDSDLRSALLLEQAAHCYLRMRVPHVRKFAFHLILAGHRFSKAAQRAHSLRCYRAALRVYRDRGWTLAEDHINLVLTKHSAALRELESAKDSAYRLLRHDSRQSPAQQSTFLRDFVHVYREFIPTVASPPDYCLIGGALPVLPLPKVLEQELKLLLSRPSSQLDDLSIPARGVHFQDADLCHPEWSGLERALLEAATGRSAPPSFRPSLPCLSRNTPNENCPVAVAGEPLTYQIPLRNPAQIPLILRDVCLLWSLRRTNGGGGETPADANAAAAVGLVTNEIEASQMHFAREAVTTEQLAELSLLPGERKCAELALIPKQVGQLRVTGLAFTLCCQAPLEASTYGGSGSSSSQGVRGKVPLEVTGPRLNRRREDWQSVVYAPDRRLELQVAPPMPSLQLSFIGFPAYLLAGQVRRLSMKVTNCGQVPLTGLRLASKQLANFTFGFDEFSDNLLDSAVFQECQQAGSAGVASDSIRLRLTPTVVQVPINVPGQVPGVLQPGHSATVSCWLRAASEPVTQQA</sequence>
<evidence type="ECO:0000259" key="2">
    <source>
        <dbReference type="Pfam" id="PF24545"/>
    </source>
</evidence>
<dbReference type="AlphaFoldDB" id="A0A1I8G3P6"/>
<dbReference type="PANTHER" id="PTHR12975:SF6">
    <property type="entry name" value="TRAFFICKING PROTEIN PARTICLE COMPLEX SUBUNIT 8"/>
    <property type="match status" value="1"/>
</dbReference>
<dbReference type="WBParaSite" id="maker-uti_cns_0000657-snap-gene-1.14-mRNA-1">
    <property type="protein sequence ID" value="maker-uti_cns_0000657-snap-gene-1.14-mRNA-1"/>
    <property type="gene ID" value="maker-uti_cns_0000657-snap-gene-1.14"/>
</dbReference>
<dbReference type="InterPro" id="IPR058538">
    <property type="entry name" value="Ig_TPPC8_2nd"/>
</dbReference>